<protein>
    <submittedName>
        <fullName evidence="1">Uncharacterized protein</fullName>
    </submittedName>
</protein>
<accession>A0A2I1D8G1</accession>
<dbReference type="EMBL" id="MSFM01000003">
    <property type="protein sequence ID" value="PKY06149.1"/>
    <property type="molecule type" value="Genomic_DNA"/>
</dbReference>
<dbReference type="GeneID" id="36540045"/>
<name>A0A2I1D8G1_ASPC2</name>
<dbReference type="AlphaFoldDB" id="A0A2I1D8G1"/>
<dbReference type="OrthoDB" id="4779287at2759"/>
<dbReference type="RefSeq" id="XP_024694743.1">
    <property type="nucleotide sequence ID" value="XM_024832524.1"/>
</dbReference>
<sequence>MDVLDLPYGVGMRIQTNCPIGSQECSNKSGTVNGFVSCCPRESTCSTSNGVYCCPDEMEESECRELVIDGAHCANETWSMFASGLNGGLFCCEAQDIGWWGKLGGNNGYVGCGPDGPSASSEYIVTPMAQSECP</sequence>
<proteinExistence type="predicted"/>
<dbReference type="VEuPathDB" id="FungiDB:P168DRAFT_103150"/>
<evidence type="ECO:0000313" key="1">
    <source>
        <dbReference type="EMBL" id="PKY06149.1"/>
    </source>
</evidence>
<evidence type="ECO:0000313" key="2">
    <source>
        <dbReference type="Proteomes" id="UP000234254"/>
    </source>
</evidence>
<comment type="caution">
    <text evidence="1">The sequence shown here is derived from an EMBL/GenBank/DDBJ whole genome shotgun (WGS) entry which is preliminary data.</text>
</comment>
<reference evidence="1" key="1">
    <citation type="submission" date="2016-12" db="EMBL/GenBank/DDBJ databases">
        <title>The genomes of Aspergillus section Nigri reveals drivers in fungal speciation.</title>
        <authorList>
            <consortium name="DOE Joint Genome Institute"/>
            <person name="Vesth T.C."/>
            <person name="Nybo J."/>
            <person name="Theobald S."/>
            <person name="Brandl J."/>
            <person name="Frisvad J.C."/>
            <person name="Nielsen K.F."/>
            <person name="Lyhne E.K."/>
            <person name="Kogle M.E."/>
            <person name="Kuo A."/>
            <person name="Riley R."/>
            <person name="Clum A."/>
            <person name="Nolan M."/>
            <person name="Lipzen A."/>
            <person name="Salamov A."/>
            <person name="Henrissat B."/>
            <person name="Wiebenga A."/>
            <person name="De vries R.P."/>
            <person name="Grigoriev I.V."/>
            <person name="Mortensen U.H."/>
            <person name="Andersen M.R."/>
            <person name="Baker S.E."/>
        </authorList>
    </citation>
    <scope>NUCLEOTIDE SEQUENCE</scope>
    <source>
        <strain evidence="1">IBT 28561</strain>
    </source>
</reference>
<gene>
    <name evidence="1" type="ORF">P168DRAFT_103150</name>
</gene>
<keyword evidence="2" id="KW-1185">Reference proteome</keyword>
<organism evidence="1 2">
    <name type="scientific">Aspergillus campestris (strain IBT 28561)</name>
    <dbReference type="NCBI Taxonomy" id="1392248"/>
    <lineage>
        <taxon>Eukaryota</taxon>
        <taxon>Fungi</taxon>
        <taxon>Dikarya</taxon>
        <taxon>Ascomycota</taxon>
        <taxon>Pezizomycotina</taxon>
        <taxon>Eurotiomycetes</taxon>
        <taxon>Eurotiomycetidae</taxon>
        <taxon>Eurotiales</taxon>
        <taxon>Aspergillaceae</taxon>
        <taxon>Aspergillus</taxon>
        <taxon>Aspergillus subgen. Circumdati</taxon>
    </lineage>
</organism>
<dbReference type="Proteomes" id="UP000234254">
    <property type="component" value="Unassembled WGS sequence"/>
</dbReference>